<dbReference type="GO" id="GO:0003677">
    <property type="term" value="F:DNA binding"/>
    <property type="evidence" value="ECO:0007669"/>
    <property type="project" value="UniProtKB-KW"/>
</dbReference>
<dbReference type="CDD" id="cd16393">
    <property type="entry name" value="SPO0J_N"/>
    <property type="match status" value="1"/>
</dbReference>
<dbReference type="InterPro" id="IPR041468">
    <property type="entry name" value="HTH_ParB/Spo0J"/>
</dbReference>
<evidence type="ECO:0000256" key="3">
    <source>
        <dbReference type="ARBA" id="ARBA00023125"/>
    </source>
</evidence>
<gene>
    <name evidence="5" type="ORF">METZ01_LOCUS453162</name>
</gene>
<dbReference type="SMART" id="SM00470">
    <property type="entry name" value="ParB"/>
    <property type="match status" value="1"/>
</dbReference>
<dbReference type="PANTHER" id="PTHR33375">
    <property type="entry name" value="CHROMOSOME-PARTITIONING PROTEIN PARB-RELATED"/>
    <property type="match status" value="1"/>
</dbReference>
<dbReference type="InterPro" id="IPR050336">
    <property type="entry name" value="Chromosome_partition/occlusion"/>
</dbReference>
<dbReference type="GO" id="GO:0045881">
    <property type="term" value="P:positive regulation of sporulation resulting in formation of a cellular spore"/>
    <property type="evidence" value="ECO:0007669"/>
    <property type="project" value="TreeGrafter"/>
</dbReference>
<keyword evidence="2" id="KW-0159">Chromosome partition</keyword>
<dbReference type="InterPro" id="IPR004437">
    <property type="entry name" value="ParB/RepB/Spo0J"/>
</dbReference>
<feature type="non-terminal residue" evidence="5">
    <location>
        <position position="170"/>
    </location>
</feature>
<evidence type="ECO:0000256" key="2">
    <source>
        <dbReference type="ARBA" id="ARBA00022829"/>
    </source>
</evidence>
<dbReference type="Pfam" id="PF17762">
    <property type="entry name" value="HTH_ParB"/>
    <property type="match status" value="1"/>
</dbReference>
<organism evidence="5">
    <name type="scientific">marine metagenome</name>
    <dbReference type="NCBI Taxonomy" id="408172"/>
    <lineage>
        <taxon>unclassified sequences</taxon>
        <taxon>metagenomes</taxon>
        <taxon>ecological metagenomes</taxon>
    </lineage>
</organism>
<name>A0A383A053_9ZZZZ</name>
<protein>
    <recommendedName>
        <fullName evidence="4">ParB-like N-terminal domain-containing protein</fullName>
    </recommendedName>
</protein>
<sequence length="170" mass="18873">MIRPPEKQDVSPAGVTKISISKVKMNPHQPRKLFDEKTLGELEASIREKGIITPITVRADGEGYILIAGERRLRASKLAQQKEIPAYIIEVTSEVEMMEVALIENIQRENLNPMEEAEAYAVLQSEFGLAQTAIAKSVGKNRSTITNALRLLQLPPEIKKSLRNNKITAG</sequence>
<dbReference type="FunFam" id="3.90.1530.30:FF:000001">
    <property type="entry name" value="Chromosome partitioning protein ParB"/>
    <property type="match status" value="1"/>
</dbReference>
<dbReference type="Pfam" id="PF02195">
    <property type="entry name" value="ParB_N"/>
    <property type="match status" value="1"/>
</dbReference>
<dbReference type="GO" id="GO:0005694">
    <property type="term" value="C:chromosome"/>
    <property type="evidence" value="ECO:0007669"/>
    <property type="project" value="TreeGrafter"/>
</dbReference>
<proteinExistence type="inferred from homology"/>
<dbReference type="NCBIfam" id="TIGR00180">
    <property type="entry name" value="parB_part"/>
    <property type="match status" value="1"/>
</dbReference>
<dbReference type="InterPro" id="IPR036086">
    <property type="entry name" value="ParB/Sulfiredoxin_sf"/>
</dbReference>
<dbReference type="EMBL" id="UINC01187532">
    <property type="protein sequence ID" value="SVE00308.1"/>
    <property type="molecule type" value="Genomic_DNA"/>
</dbReference>
<dbReference type="PANTHER" id="PTHR33375:SF1">
    <property type="entry name" value="CHROMOSOME-PARTITIONING PROTEIN PARB-RELATED"/>
    <property type="match status" value="1"/>
</dbReference>
<dbReference type="SUPFAM" id="SSF110849">
    <property type="entry name" value="ParB/Sulfiredoxin"/>
    <property type="match status" value="1"/>
</dbReference>
<feature type="domain" description="ParB-like N-terminal" evidence="4">
    <location>
        <begin position="16"/>
        <end position="106"/>
    </location>
</feature>
<dbReference type="Gene3D" id="1.10.10.2830">
    <property type="match status" value="1"/>
</dbReference>
<dbReference type="GO" id="GO:0007059">
    <property type="term" value="P:chromosome segregation"/>
    <property type="evidence" value="ECO:0007669"/>
    <property type="project" value="UniProtKB-KW"/>
</dbReference>
<comment type="similarity">
    <text evidence="1">Belongs to the ParB family.</text>
</comment>
<accession>A0A383A053</accession>
<evidence type="ECO:0000259" key="4">
    <source>
        <dbReference type="SMART" id="SM00470"/>
    </source>
</evidence>
<evidence type="ECO:0000256" key="1">
    <source>
        <dbReference type="ARBA" id="ARBA00006295"/>
    </source>
</evidence>
<dbReference type="InterPro" id="IPR003115">
    <property type="entry name" value="ParB_N"/>
</dbReference>
<reference evidence="5" key="1">
    <citation type="submission" date="2018-05" db="EMBL/GenBank/DDBJ databases">
        <authorList>
            <person name="Lanie J.A."/>
            <person name="Ng W.-L."/>
            <person name="Kazmierczak K.M."/>
            <person name="Andrzejewski T.M."/>
            <person name="Davidsen T.M."/>
            <person name="Wayne K.J."/>
            <person name="Tettelin H."/>
            <person name="Glass J.I."/>
            <person name="Rusch D."/>
            <person name="Podicherti R."/>
            <person name="Tsui H.-C.T."/>
            <person name="Winkler M.E."/>
        </authorList>
    </citation>
    <scope>NUCLEOTIDE SEQUENCE</scope>
</reference>
<dbReference type="AlphaFoldDB" id="A0A383A053"/>
<keyword evidence="3" id="KW-0238">DNA-binding</keyword>
<dbReference type="Gene3D" id="3.90.1530.30">
    <property type="match status" value="1"/>
</dbReference>
<evidence type="ECO:0000313" key="5">
    <source>
        <dbReference type="EMBL" id="SVE00308.1"/>
    </source>
</evidence>
<dbReference type="FunFam" id="1.10.10.2830:FF:000001">
    <property type="entry name" value="Chromosome partitioning protein ParB"/>
    <property type="match status" value="1"/>
</dbReference>